<dbReference type="Pfam" id="PF00092">
    <property type="entry name" value="VWA"/>
    <property type="match status" value="1"/>
</dbReference>
<dbReference type="SUPFAM" id="SSF53850">
    <property type="entry name" value="Periplasmic binding protein-like II"/>
    <property type="match status" value="1"/>
</dbReference>
<keyword evidence="1" id="KW-0812">Transmembrane</keyword>
<dbReference type="Proteomes" id="UP000475214">
    <property type="component" value="Unassembled WGS sequence"/>
</dbReference>
<sequence length="579" mass="61629">MSGRHAQRARRRRRSPVWPIGVAVVLLGLIAAGGYLVYDVVLADDEQQAAQGQADGQAQSECDDGRAVSIVAAPGIATVLEELAHQYNEAAGDDSDGLCASVTAASPAEAAEMLGGENSPDMWVPDSSAWIQRAAGRDVTLGEPQPLALSPLVLVASQGVAREQLGWPDNAEFSWSDFVSSDAAVTIVDPMSSTEGLSTLLAVQAVVNQTGAEQAEVAQAMSAVARSAVADVDEAYAQVVSEPSAAPLFHASEQSVVEHNRQNPDQPAVALYPAEGTVAFDYPAVPVHAAETASSTTEAVQELIEAFRSDAATSTLQEAGFRSPQGEALESAGVVDGIRRSMPETMPAPEPQAAEAVLRQWAALSIDMRMLPVIDVSGSMWEDDGAEQLPIEVVRDANLAALDLFPPTSELGLWVFSTEEDPPDHWREVVEIGPLSEEVGDGTRLDALVQATNALPDSDVRGWTALYDTAWAAYQEVKDNYDPNRVNSVVLLTDGEDERPPEMAPGMDLETLLAQLRAQHDSARPVLLITIGIGPDADMDALQQISEATGASAYQVQDPADLEEVFFRAMVERQCRPDC</sequence>
<dbReference type="AlphaFoldDB" id="A0A6L9SE77"/>
<feature type="domain" description="VWFA" evidence="2">
    <location>
        <begin position="369"/>
        <end position="570"/>
    </location>
</feature>
<dbReference type="SUPFAM" id="SSF53300">
    <property type="entry name" value="vWA-like"/>
    <property type="match status" value="1"/>
</dbReference>
<accession>A0A6L9SE77</accession>
<dbReference type="PROSITE" id="PS50234">
    <property type="entry name" value="VWFA"/>
    <property type="match status" value="1"/>
</dbReference>
<keyword evidence="4" id="KW-1185">Reference proteome</keyword>
<evidence type="ECO:0000313" key="3">
    <source>
        <dbReference type="EMBL" id="NEE02812.1"/>
    </source>
</evidence>
<dbReference type="Pfam" id="PF13531">
    <property type="entry name" value="SBP_bac_11"/>
    <property type="match status" value="1"/>
</dbReference>
<evidence type="ECO:0000313" key="4">
    <source>
        <dbReference type="Proteomes" id="UP000475214"/>
    </source>
</evidence>
<dbReference type="SMART" id="SM00327">
    <property type="entry name" value="VWA"/>
    <property type="match status" value="1"/>
</dbReference>
<dbReference type="InterPro" id="IPR002035">
    <property type="entry name" value="VWF_A"/>
</dbReference>
<keyword evidence="1" id="KW-0472">Membrane</keyword>
<name>A0A6L9SE77_9ACTN</name>
<dbReference type="EMBL" id="JAAGOA010000017">
    <property type="protein sequence ID" value="NEE02812.1"/>
    <property type="molecule type" value="Genomic_DNA"/>
</dbReference>
<evidence type="ECO:0000259" key="2">
    <source>
        <dbReference type="PROSITE" id="PS50234"/>
    </source>
</evidence>
<organism evidence="3 4">
    <name type="scientific">Phytoactinopolyspora halotolerans</name>
    <dbReference type="NCBI Taxonomy" id="1981512"/>
    <lineage>
        <taxon>Bacteria</taxon>
        <taxon>Bacillati</taxon>
        <taxon>Actinomycetota</taxon>
        <taxon>Actinomycetes</taxon>
        <taxon>Jiangellales</taxon>
        <taxon>Jiangellaceae</taxon>
        <taxon>Phytoactinopolyspora</taxon>
    </lineage>
</organism>
<dbReference type="RefSeq" id="WP_163741728.1">
    <property type="nucleotide sequence ID" value="NZ_JAAGOA010000017.1"/>
</dbReference>
<gene>
    <name evidence="3" type="ORF">G1H10_21850</name>
</gene>
<proteinExistence type="predicted"/>
<reference evidence="3 4" key="1">
    <citation type="submission" date="2020-02" db="EMBL/GenBank/DDBJ databases">
        <authorList>
            <person name="Li X.-J."/>
            <person name="Han X.-M."/>
        </authorList>
    </citation>
    <scope>NUCLEOTIDE SEQUENCE [LARGE SCALE GENOMIC DNA]</scope>
    <source>
        <strain evidence="3 4">CCTCC AB 2017055</strain>
    </source>
</reference>
<dbReference type="Gene3D" id="3.40.50.410">
    <property type="entry name" value="von Willebrand factor, type A domain"/>
    <property type="match status" value="1"/>
</dbReference>
<evidence type="ECO:0000256" key="1">
    <source>
        <dbReference type="SAM" id="Phobius"/>
    </source>
</evidence>
<feature type="transmembrane region" description="Helical" evidence="1">
    <location>
        <begin position="20"/>
        <end position="38"/>
    </location>
</feature>
<dbReference type="InterPro" id="IPR036465">
    <property type="entry name" value="vWFA_dom_sf"/>
</dbReference>
<protein>
    <submittedName>
        <fullName evidence="3">VWA domain-containing protein</fullName>
    </submittedName>
</protein>
<keyword evidence="1" id="KW-1133">Transmembrane helix</keyword>
<comment type="caution">
    <text evidence="3">The sequence shown here is derived from an EMBL/GenBank/DDBJ whole genome shotgun (WGS) entry which is preliminary data.</text>
</comment>